<accession>A0A645EFQ6</accession>
<dbReference type="AlphaFoldDB" id="A0A645EFQ6"/>
<keyword evidence="1" id="KW-0812">Transmembrane</keyword>
<name>A0A645EFQ6_9ZZZZ</name>
<evidence type="ECO:0000313" key="2">
    <source>
        <dbReference type="EMBL" id="MPM99948.1"/>
    </source>
</evidence>
<dbReference type="EMBL" id="VSSQ01046001">
    <property type="protein sequence ID" value="MPM99948.1"/>
    <property type="molecule type" value="Genomic_DNA"/>
</dbReference>
<organism evidence="2">
    <name type="scientific">bioreactor metagenome</name>
    <dbReference type="NCBI Taxonomy" id="1076179"/>
    <lineage>
        <taxon>unclassified sequences</taxon>
        <taxon>metagenomes</taxon>
        <taxon>ecological metagenomes</taxon>
    </lineage>
</organism>
<evidence type="ECO:0000256" key="1">
    <source>
        <dbReference type="SAM" id="Phobius"/>
    </source>
</evidence>
<feature type="transmembrane region" description="Helical" evidence="1">
    <location>
        <begin position="27"/>
        <end position="45"/>
    </location>
</feature>
<proteinExistence type="predicted"/>
<comment type="caution">
    <text evidence="2">The sequence shown here is derived from an EMBL/GenBank/DDBJ whole genome shotgun (WGS) entry which is preliminary data.</text>
</comment>
<gene>
    <name evidence="2" type="ORF">SDC9_147143</name>
</gene>
<keyword evidence="1" id="KW-1133">Transmembrane helix</keyword>
<reference evidence="2" key="1">
    <citation type="submission" date="2019-08" db="EMBL/GenBank/DDBJ databases">
        <authorList>
            <person name="Kucharzyk K."/>
            <person name="Murdoch R.W."/>
            <person name="Higgins S."/>
            <person name="Loffler F."/>
        </authorList>
    </citation>
    <scope>NUCLEOTIDE SEQUENCE</scope>
</reference>
<protein>
    <submittedName>
        <fullName evidence="2">Uncharacterized protein</fullName>
    </submittedName>
</protein>
<sequence>MRDSICLLLSTLWSTFVQKSAKLVNLPLVSLAFTISAITFVPTFFTAASPKRIFPFCTVNLSRLSLTSGGSISIPNLLHSLMYSETVPELPMMLEIKAAMNSTG</sequence>
<keyword evidence="1" id="KW-0472">Membrane</keyword>